<evidence type="ECO:0000259" key="9">
    <source>
        <dbReference type="Pfam" id="PF01050"/>
    </source>
</evidence>
<gene>
    <name evidence="11" type="ORF">EKE94_09445</name>
</gene>
<evidence type="ECO:0000256" key="3">
    <source>
        <dbReference type="ARBA" id="ARBA00022695"/>
    </source>
</evidence>
<dbReference type="InterPro" id="IPR054566">
    <property type="entry name" value="ManC/GMP-like_b-helix"/>
</dbReference>
<dbReference type="Gene3D" id="2.60.120.10">
    <property type="entry name" value="Jelly Rolls"/>
    <property type="match status" value="1"/>
</dbReference>
<protein>
    <recommendedName>
        <fullName evidence="2">mannose-1-phosphate guanylyltransferase</fullName>
        <ecNumber evidence="2">2.7.7.13</ecNumber>
    </recommendedName>
</protein>
<evidence type="ECO:0000256" key="7">
    <source>
        <dbReference type="RuleBase" id="RU004190"/>
    </source>
</evidence>
<dbReference type="EMBL" id="RQXX01000003">
    <property type="protein sequence ID" value="RVV98209.1"/>
    <property type="molecule type" value="Genomic_DNA"/>
</dbReference>
<dbReference type="CDD" id="cd02213">
    <property type="entry name" value="cupin_PMI_typeII_C"/>
    <property type="match status" value="1"/>
</dbReference>
<dbReference type="Pfam" id="PF00483">
    <property type="entry name" value="NTP_transferase"/>
    <property type="match status" value="1"/>
</dbReference>
<evidence type="ECO:0000256" key="4">
    <source>
        <dbReference type="ARBA" id="ARBA00022741"/>
    </source>
</evidence>
<evidence type="ECO:0000259" key="8">
    <source>
        <dbReference type="Pfam" id="PF00483"/>
    </source>
</evidence>
<dbReference type="Pfam" id="PF22640">
    <property type="entry name" value="ManC_GMP_beta-helix"/>
    <property type="match status" value="1"/>
</dbReference>
<dbReference type="InterPro" id="IPR051161">
    <property type="entry name" value="Mannose-6P_isomerase_type2"/>
</dbReference>
<evidence type="ECO:0000256" key="2">
    <source>
        <dbReference type="ARBA" id="ARBA00012387"/>
    </source>
</evidence>
<dbReference type="PANTHER" id="PTHR46390">
    <property type="entry name" value="MANNOSE-1-PHOSPHATE GUANYLYLTRANSFERASE"/>
    <property type="match status" value="1"/>
</dbReference>
<dbReference type="GO" id="GO:0004475">
    <property type="term" value="F:mannose-1-phosphate guanylyltransferase (GTP) activity"/>
    <property type="evidence" value="ECO:0007669"/>
    <property type="project" value="UniProtKB-EC"/>
</dbReference>
<reference evidence="11 12" key="1">
    <citation type="submission" date="2018-11" db="EMBL/GenBank/DDBJ databases">
        <title>Mesobaculum littorinae gen. nov., sp. nov., isolated from Littorina scabra that represents a novel genus of the order Rhodobacteraceae.</title>
        <authorList>
            <person name="Li F."/>
        </authorList>
    </citation>
    <scope>NUCLEOTIDE SEQUENCE [LARGE SCALE GENOMIC DNA]</scope>
    <source>
        <strain evidence="11 12">M0103</strain>
    </source>
</reference>
<name>A0A438AHK4_9RHOB</name>
<evidence type="ECO:0000259" key="10">
    <source>
        <dbReference type="Pfam" id="PF22640"/>
    </source>
</evidence>
<comment type="caution">
    <text evidence="11">The sequence shown here is derived from an EMBL/GenBank/DDBJ whole genome shotgun (WGS) entry which is preliminary data.</text>
</comment>
<dbReference type="OrthoDB" id="9806359at2"/>
<keyword evidence="11" id="KW-0413">Isomerase</keyword>
<keyword evidence="12" id="KW-1185">Reference proteome</keyword>
<evidence type="ECO:0000256" key="1">
    <source>
        <dbReference type="ARBA" id="ARBA00006115"/>
    </source>
</evidence>
<dbReference type="InterPro" id="IPR005835">
    <property type="entry name" value="NTP_transferase_dom"/>
</dbReference>
<dbReference type="InterPro" id="IPR001538">
    <property type="entry name" value="Man6P_isomerase-2_C"/>
</dbReference>
<dbReference type="GO" id="GO:0000271">
    <property type="term" value="P:polysaccharide biosynthetic process"/>
    <property type="evidence" value="ECO:0007669"/>
    <property type="project" value="InterPro"/>
</dbReference>
<dbReference type="NCBIfam" id="TIGR01479">
    <property type="entry name" value="GMP_PMI"/>
    <property type="match status" value="1"/>
</dbReference>
<evidence type="ECO:0000313" key="11">
    <source>
        <dbReference type="EMBL" id="RVV98209.1"/>
    </source>
</evidence>
<comment type="catalytic activity">
    <reaction evidence="6">
        <text>alpha-D-mannose 1-phosphate + GTP + H(+) = GDP-alpha-D-mannose + diphosphate</text>
        <dbReference type="Rhea" id="RHEA:15229"/>
        <dbReference type="ChEBI" id="CHEBI:15378"/>
        <dbReference type="ChEBI" id="CHEBI:33019"/>
        <dbReference type="ChEBI" id="CHEBI:37565"/>
        <dbReference type="ChEBI" id="CHEBI:57527"/>
        <dbReference type="ChEBI" id="CHEBI:58409"/>
        <dbReference type="EC" id="2.7.7.13"/>
    </reaction>
</comment>
<dbReference type="SUPFAM" id="SSF51182">
    <property type="entry name" value="RmlC-like cupins"/>
    <property type="match status" value="1"/>
</dbReference>
<dbReference type="GO" id="GO:0009298">
    <property type="term" value="P:GDP-mannose biosynthetic process"/>
    <property type="evidence" value="ECO:0007669"/>
    <property type="project" value="TreeGrafter"/>
</dbReference>
<dbReference type="FunFam" id="2.60.120.10:FF:000032">
    <property type="entry name" value="Mannose-1-phosphate guanylyltransferase/mannose-6-phosphate isomerase"/>
    <property type="match status" value="1"/>
</dbReference>
<keyword evidence="4" id="KW-0547">Nucleotide-binding</keyword>
<dbReference type="Gene3D" id="3.90.550.10">
    <property type="entry name" value="Spore Coat Polysaccharide Biosynthesis Protein SpsA, Chain A"/>
    <property type="match status" value="1"/>
</dbReference>
<proteinExistence type="inferred from homology"/>
<feature type="domain" description="MannoseP isomerase/GMP-like beta-helix" evidence="10">
    <location>
        <begin position="235"/>
        <end position="285"/>
    </location>
</feature>
<dbReference type="Pfam" id="PF01050">
    <property type="entry name" value="MannoseP_isomer"/>
    <property type="match status" value="1"/>
</dbReference>
<keyword evidence="3 11" id="KW-0548">Nucleotidyltransferase</keyword>
<dbReference type="InterPro" id="IPR029044">
    <property type="entry name" value="Nucleotide-diphossugar_trans"/>
</dbReference>
<feature type="domain" description="Nucleotidyl transferase" evidence="8">
    <location>
        <begin position="43"/>
        <end position="223"/>
    </location>
</feature>
<keyword evidence="5" id="KW-0342">GTP-binding</keyword>
<sequence>MQDVTRQDAALQNMGAGFAEAPVGRFPFLPPGTAPSANGCGADPLLLLTPCDHAIPDPEGFRAAVLRAVPAARAGRIVTFGIRPDGPETGYGWLDLGDPRGGTGLRDLRGFVEKPSAEHAARMLEAGNSLWNAGVFLARLSTLRAAFRTHAPRVAATVEAAMADARPDMAFLRPDAAAWDHVPDISIDHAVMEKAGNLSVAPYDDAWSDLGSWEAIWQEMPQDNAGNALQGAATAIDCSDTLLRSEAEGIRVVGIGLEDMIAVAMPDAVLVAPRARSQEVGRAVTALRAHGARQADAFPRDHRPWGWFETLALGDRFQVKRLHVAPGAALSLQSHVHRAEHWVVVQGTARVTLDDDIRLLGENQSIYIPLGARHRLENPGLIPMILIEVQTGSYLQEDDITRYEDIYARS</sequence>
<organism evidence="11 12">
    <name type="scientific">Mesobaculum littorinae</name>
    <dbReference type="NCBI Taxonomy" id="2486419"/>
    <lineage>
        <taxon>Bacteria</taxon>
        <taxon>Pseudomonadati</taxon>
        <taxon>Pseudomonadota</taxon>
        <taxon>Alphaproteobacteria</taxon>
        <taxon>Rhodobacterales</taxon>
        <taxon>Roseobacteraceae</taxon>
        <taxon>Mesobaculum</taxon>
    </lineage>
</organism>
<dbReference type="InterPro" id="IPR011051">
    <property type="entry name" value="RmlC_Cupin_sf"/>
</dbReference>
<dbReference type="GO" id="GO:0005525">
    <property type="term" value="F:GTP binding"/>
    <property type="evidence" value="ECO:0007669"/>
    <property type="project" value="UniProtKB-KW"/>
</dbReference>
<dbReference type="EC" id="2.7.7.13" evidence="2"/>
<comment type="similarity">
    <text evidence="1 7">Belongs to the mannose-6-phosphate isomerase type 2 family.</text>
</comment>
<evidence type="ECO:0000313" key="12">
    <source>
        <dbReference type="Proteomes" id="UP000285908"/>
    </source>
</evidence>
<dbReference type="GO" id="GO:0016853">
    <property type="term" value="F:isomerase activity"/>
    <property type="evidence" value="ECO:0007669"/>
    <property type="project" value="UniProtKB-KW"/>
</dbReference>
<dbReference type="AlphaFoldDB" id="A0A438AHK4"/>
<evidence type="ECO:0000256" key="5">
    <source>
        <dbReference type="ARBA" id="ARBA00023134"/>
    </source>
</evidence>
<accession>A0A438AHK4</accession>
<dbReference type="PANTHER" id="PTHR46390:SF1">
    <property type="entry name" value="MANNOSE-1-PHOSPHATE GUANYLYLTRANSFERASE"/>
    <property type="match status" value="1"/>
</dbReference>
<dbReference type="InterPro" id="IPR014710">
    <property type="entry name" value="RmlC-like_jellyroll"/>
</dbReference>
<evidence type="ECO:0000256" key="6">
    <source>
        <dbReference type="ARBA" id="ARBA00047343"/>
    </source>
</evidence>
<dbReference type="InterPro" id="IPR006375">
    <property type="entry name" value="Man1P_GuaTrfase/Man6P_Isoase"/>
</dbReference>
<keyword evidence="11" id="KW-0808">Transferase</keyword>
<feature type="domain" description="Mannose-6-phosphate isomerase type II C-terminal" evidence="9">
    <location>
        <begin position="298"/>
        <end position="405"/>
    </location>
</feature>
<dbReference type="Proteomes" id="UP000285908">
    <property type="component" value="Unassembled WGS sequence"/>
</dbReference>